<feature type="region of interest" description="Disordered" evidence="4">
    <location>
        <begin position="604"/>
        <end position="639"/>
    </location>
</feature>
<dbReference type="GO" id="GO:0003677">
    <property type="term" value="F:DNA binding"/>
    <property type="evidence" value="ECO:0007669"/>
    <property type="project" value="InterPro"/>
</dbReference>
<keyword evidence="1" id="KW-0677">Repeat</keyword>
<dbReference type="PANTHER" id="PTHR43828">
    <property type="entry name" value="ASPARAGINASE"/>
    <property type="match status" value="1"/>
</dbReference>
<dbReference type="GO" id="GO:0001228">
    <property type="term" value="F:DNA-binding transcription activator activity, RNA polymerase II-specific"/>
    <property type="evidence" value="ECO:0007669"/>
    <property type="project" value="UniProtKB-ARBA"/>
</dbReference>
<dbReference type="FunFam" id="3.10.260.10:FF:000001">
    <property type="entry name" value="APSES transcription factor (MbpA)"/>
    <property type="match status" value="1"/>
</dbReference>
<dbReference type="SUPFAM" id="SSF54616">
    <property type="entry name" value="DNA-binding domain of Mlu1-box binding protein MBP1"/>
    <property type="match status" value="1"/>
</dbReference>
<dbReference type="InterPro" id="IPR051642">
    <property type="entry name" value="SWI6-like"/>
</dbReference>
<gene>
    <name evidence="6" type="ORF">FA14DRAFT_113328</name>
</gene>
<evidence type="ECO:0000256" key="3">
    <source>
        <dbReference type="PROSITE-ProRule" id="PRU00023"/>
    </source>
</evidence>
<sequence>GAAKSIYLATYSSVAVFELMVRGIACMRRRTDGYINATQILKIAGIDKAKRTKILEKEILTGEHEKVQGGYGKYQGTWIPLKRAQELSATYLVAHLLQPLLEFDPSKAGSVPVAGKRKRPNPNAPAASAFHRQSSGAPPAKGTGAKASPAPVSASASTTTLDPSAPGPSLQPRFISLRPPPGVSPSDSLNGLLDSGNLVFPRGTTAEQKETLSKYSSHGYTPQGVPLPNGKSAQAEEVGSKGKRGADSAFGDEEEIGEVKRQRANGAADESMADSSFILGPSPVKDLNALGRISSPTSALRGARAPTRLHRVALGPPDAFRQLQLDGTRFADRPQIIQEGDEIGRRMRSKLLQLFVDERLSQADAEDQSEQVTVHDERKLDELLNELRVAAQSVEEGQTDEATGVAQMNGHALDASTPPPCVDLVIDEHGHSALHWSAALAKINYVRFLCARAPSSGGANTHSGNHAGETPLHRTVLVSNAYESSSFPALLHLLSPSLHTRDYRKRTVVHHIALISSVKGRATSARYYLACLLEYIAKYQGGRYAALIDAQDDEGETALSIVARIGNVSMIKMLLDVGARKDIANELGLRASDWGIDAVDNAESAEAGAPGDGLADATKDKPTEAVTALTRPPRAPVQKSKDVLEQMGTVLQDLADVFQKELTDKGEALTIAQAHLQSATRELALRRRRIAESQSHVAERDEARMRRRNIGKVIREQLLMLGESAASTIESIDEEGLIAEFVATHGQDIMELDEDEDAPFKDGEKGDELVRWRWLEGWYKELLLSLESKIDALEVSGAEKMSQCRKVVAMCCGVQEEKVEGILDDLMVATESIGTEGVNLQRLAGFLSKVKETR</sequence>
<dbReference type="InterPro" id="IPR018004">
    <property type="entry name" value="KilA/APSES_HTH"/>
</dbReference>
<dbReference type="InterPro" id="IPR003163">
    <property type="entry name" value="Tscrpt_reg_HTH_APSES-type"/>
</dbReference>
<dbReference type="Pfam" id="PF00023">
    <property type="entry name" value="Ank"/>
    <property type="match status" value="1"/>
</dbReference>
<dbReference type="RefSeq" id="XP_025355387.1">
    <property type="nucleotide sequence ID" value="XM_025496008.1"/>
</dbReference>
<feature type="non-terminal residue" evidence="6">
    <location>
        <position position="1"/>
    </location>
</feature>
<dbReference type="Gene3D" id="3.10.260.10">
    <property type="entry name" value="Transcription regulator HTH, APSES-type DNA-binding domain"/>
    <property type="match status" value="1"/>
</dbReference>
<dbReference type="AlphaFoldDB" id="A0A316VHV1"/>
<evidence type="ECO:0000256" key="1">
    <source>
        <dbReference type="ARBA" id="ARBA00022737"/>
    </source>
</evidence>
<dbReference type="InterPro" id="IPR036770">
    <property type="entry name" value="Ankyrin_rpt-contain_sf"/>
</dbReference>
<reference evidence="6 7" key="1">
    <citation type="journal article" date="2018" name="Mol. Biol. Evol.">
        <title>Broad Genomic Sampling Reveals a Smut Pathogenic Ancestry of the Fungal Clade Ustilaginomycotina.</title>
        <authorList>
            <person name="Kijpornyongpan T."/>
            <person name="Mondo S.J."/>
            <person name="Barry K."/>
            <person name="Sandor L."/>
            <person name="Lee J."/>
            <person name="Lipzen A."/>
            <person name="Pangilinan J."/>
            <person name="LaButti K."/>
            <person name="Hainaut M."/>
            <person name="Henrissat B."/>
            <person name="Grigoriev I.V."/>
            <person name="Spatafora J.W."/>
            <person name="Aime M.C."/>
        </authorList>
    </citation>
    <scope>NUCLEOTIDE SEQUENCE [LARGE SCALE GENOMIC DNA]</scope>
    <source>
        <strain evidence="6 7">MCA 3882</strain>
    </source>
</reference>
<feature type="region of interest" description="Disordered" evidence="4">
    <location>
        <begin position="109"/>
        <end position="190"/>
    </location>
</feature>
<proteinExistence type="predicted"/>
<keyword evidence="7" id="KW-1185">Reference proteome</keyword>
<evidence type="ECO:0000313" key="7">
    <source>
        <dbReference type="Proteomes" id="UP000245771"/>
    </source>
</evidence>
<dbReference type="GeneID" id="37017789"/>
<dbReference type="GO" id="GO:0033309">
    <property type="term" value="C:SBF transcription complex"/>
    <property type="evidence" value="ECO:0007669"/>
    <property type="project" value="TreeGrafter"/>
</dbReference>
<dbReference type="OrthoDB" id="6718656at2759"/>
<evidence type="ECO:0000313" key="6">
    <source>
        <dbReference type="EMBL" id="PWN35085.1"/>
    </source>
</evidence>
<organism evidence="6 7">
    <name type="scientific">Meira miltonrushii</name>
    <dbReference type="NCBI Taxonomy" id="1280837"/>
    <lineage>
        <taxon>Eukaryota</taxon>
        <taxon>Fungi</taxon>
        <taxon>Dikarya</taxon>
        <taxon>Basidiomycota</taxon>
        <taxon>Ustilaginomycotina</taxon>
        <taxon>Exobasidiomycetes</taxon>
        <taxon>Exobasidiales</taxon>
        <taxon>Brachybasidiaceae</taxon>
        <taxon>Meira</taxon>
    </lineage>
</organism>
<accession>A0A316VHV1</accession>
<evidence type="ECO:0000259" key="5">
    <source>
        <dbReference type="PROSITE" id="PS51299"/>
    </source>
</evidence>
<evidence type="ECO:0000256" key="2">
    <source>
        <dbReference type="ARBA" id="ARBA00023043"/>
    </source>
</evidence>
<dbReference type="STRING" id="1280837.A0A316VHV1"/>
<feature type="domain" description="HTH APSES-type" evidence="5">
    <location>
        <begin position="6"/>
        <end position="112"/>
    </location>
</feature>
<dbReference type="GO" id="GO:0030907">
    <property type="term" value="C:MBF transcription complex"/>
    <property type="evidence" value="ECO:0007669"/>
    <property type="project" value="TreeGrafter"/>
</dbReference>
<keyword evidence="2 3" id="KW-0040">ANK repeat</keyword>
<evidence type="ECO:0000256" key="4">
    <source>
        <dbReference type="SAM" id="MobiDB-lite"/>
    </source>
</evidence>
<dbReference type="PROSITE" id="PS50088">
    <property type="entry name" value="ANK_REPEAT"/>
    <property type="match status" value="1"/>
</dbReference>
<name>A0A316VHV1_9BASI</name>
<feature type="non-terminal residue" evidence="6">
    <location>
        <position position="854"/>
    </location>
</feature>
<dbReference type="SUPFAM" id="SSF48403">
    <property type="entry name" value="Ankyrin repeat"/>
    <property type="match status" value="1"/>
</dbReference>
<dbReference type="EMBL" id="KZ819603">
    <property type="protein sequence ID" value="PWN35085.1"/>
    <property type="molecule type" value="Genomic_DNA"/>
</dbReference>
<dbReference type="InterPro" id="IPR036887">
    <property type="entry name" value="HTH_APSES_sf"/>
</dbReference>
<dbReference type="InParanoid" id="A0A316VHV1"/>
<feature type="compositionally biased region" description="Low complexity" evidence="4">
    <location>
        <begin position="134"/>
        <end position="160"/>
    </location>
</feature>
<feature type="region of interest" description="Disordered" evidence="4">
    <location>
        <begin position="207"/>
        <end position="254"/>
    </location>
</feature>
<dbReference type="SMART" id="SM00248">
    <property type="entry name" value="ANK"/>
    <property type="match status" value="2"/>
</dbReference>
<protein>
    <recommendedName>
        <fullName evidence="5">HTH APSES-type domain-containing protein</fullName>
    </recommendedName>
</protein>
<dbReference type="SMART" id="SM01252">
    <property type="entry name" value="KilA-N"/>
    <property type="match status" value="1"/>
</dbReference>
<dbReference type="PROSITE" id="PS51299">
    <property type="entry name" value="HTH_APSES"/>
    <property type="match status" value="1"/>
</dbReference>
<dbReference type="InterPro" id="IPR002110">
    <property type="entry name" value="Ankyrin_rpt"/>
</dbReference>
<dbReference type="Pfam" id="PF04383">
    <property type="entry name" value="KilA-N"/>
    <property type="match status" value="1"/>
</dbReference>
<dbReference type="FunCoup" id="A0A316VHV1">
    <property type="interactions" value="132"/>
</dbReference>
<dbReference type="PANTHER" id="PTHR43828:SF3">
    <property type="entry name" value="CHROMO DOMAIN-CONTAINING PROTEIN"/>
    <property type="match status" value="1"/>
</dbReference>
<dbReference type="Gene3D" id="1.25.40.20">
    <property type="entry name" value="Ankyrin repeat-containing domain"/>
    <property type="match status" value="1"/>
</dbReference>
<dbReference type="PROSITE" id="PS50297">
    <property type="entry name" value="ANK_REP_REGION"/>
    <property type="match status" value="1"/>
</dbReference>
<feature type="repeat" description="ANK" evidence="3">
    <location>
        <begin position="554"/>
        <end position="586"/>
    </location>
</feature>
<dbReference type="Proteomes" id="UP000245771">
    <property type="component" value="Unassembled WGS sequence"/>
</dbReference>